<feature type="domain" description="Band 7" evidence="5">
    <location>
        <begin position="134"/>
        <end position="303"/>
    </location>
</feature>
<dbReference type="EMBL" id="CAXAQS010000306">
    <property type="protein sequence ID" value="CAK9251049.1"/>
    <property type="molecule type" value="Genomic_DNA"/>
</dbReference>
<keyword evidence="2 4" id="KW-1003">Cell membrane</keyword>
<protein>
    <recommendedName>
        <fullName evidence="4">Flotillin-like</fullName>
    </recommendedName>
</protein>
<organism evidence="6 7">
    <name type="scientific">Sphagnum jensenii</name>
    <dbReference type="NCBI Taxonomy" id="128206"/>
    <lineage>
        <taxon>Eukaryota</taxon>
        <taxon>Viridiplantae</taxon>
        <taxon>Streptophyta</taxon>
        <taxon>Embryophyta</taxon>
        <taxon>Bryophyta</taxon>
        <taxon>Sphagnophytina</taxon>
        <taxon>Sphagnopsida</taxon>
        <taxon>Sphagnales</taxon>
        <taxon>Sphagnaceae</taxon>
        <taxon>Sphagnum</taxon>
    </lineage>
</organism>
<dbReference type="Proteomes" id="UP001497444">
    <property type="component" value="Unassembled WGS sequence"/>
</dbReference>
<dbReference type="PANTHER" id="PTHR13806:SF31">
    <property type="entry name" value="FLOTILLIN-LIKE PROTEIN 1-RELATED"/>
    <property type="match status" value="1"/>
</dbReference>
<name>A0ABP0V9H3_9BRYO</name>
<proteinExistence type="inferred from homology"/>
<evidence type="ECO:0000256" key="2">
    <source>
        <dbReference type="ARBA" id="ARBA00022475"/>
    </source>
</evidence>
<comment type="caution">
    <text evidence="6">The sequence shown here is derived from an EMBL/GenBank/DDBJ whole genome shotgun (WGS) entry which is preliminary data.</text>
</comment>
<sequence>MFLIQFIINIFGVGDHDSFDTSDISTDTTHDGGQDSADAKKFKWLSMQTITGFLMMFGWTAITCQNEFGLQDSITIGISLTSGIFAALVIRYIFKLAKRLRSSGSIYKIEDAIGKEAYVYQRIPKGGVVFFLAKLYRRCPSNKVLVVYGRVAGSKTVQCYHGGGTFIWPLIQGYAFLDLTPRTIHIPLKGALSHQNIRVNVPSTFTVAVGITPDVMNNAAVRMLDLGHKEIESMATEIIIGQLRLTVASLRIEEINQDRERFLESIKNNIEPELHKIGLTLVNVNITDITDESNYIESIGMKASSMAVNQAKVDVAEQEKQGDIGKSLAERDRRVSVASYNAEAVKGENDSKAQMALTNAVLAEKEAEAAQRSQVAKQNAEATIQRARALAQTQLLEAEQIVPEEIKKRKKQIEAEAEAQSKVIKARGEAEAILSIRQAEAEGIQKLLDAKAIGYKQLFEACGEDAKSAATMLLIEKLEEIVKLQVEAIKNIKIDKITVWDSGSSDGKGSSTSNFISQFTKSLPALHDIASLAGLELPQYLGKISPDSLSEINGKVINKIDSK</sequence>
<keyword evidence="7" id="KW-1185">Reference proteome</keyword>
<dbReference type="InterPro" id="IPR036013">
    <property type="entry name" value="Band_7/SPFH_dom_sf"/>
</dbReference>
<dbReference type="Gene3D" id="3.30.479.30">
    <property type="entry name" value="Band 7 domain"/>
    <property type="match status" value="1"/>
</dbReference>
<evidence type="ECO:0000313" key="6">
    <source>
        <dbReference type="EMBL" id="CAK9251049.1"/>
    </source>
</evidence>
<gene>
    <name evidence="6" type="ORF">CSSPJE1EN1_LOCUS26427</name>
</gene>
<reference evidence="6" key="1">
    <citation type="submission" date="2024-02" db="EMBL/GenBank/DDBJ databases">
        <authorList>
            <consortium name="ELIXIR-Norway"/>
            <consortium name="Elixir Norway"/>
        </authorList>
    </citation>
    <scope>NUCLEOTIDE SEQUENCE</scope>
</reference>
<comment type="similarity">
    <text evidence="1 4">Belongs to the band 7/mec-2 family. Flotillin subfamily.</text>
</comment>
<evidence type="ECO:0000313" key="7">
    <source>
        <dbReference type="Proteomes" id="UP001497444"/>
    </source>
</evidence>
<dbReference type="Pfam" id="PF15975">
    <property type="entry name" value="Flot"/>
    <property type="match status" value="1"/>
</dbReference>
<comment type="subcellular location">
    <subcellularLocation>
        <location evidence="4">Cell membrane</location>
        <topology evidence="4">Lipid-anchor</topology>
    </subcellularLocation>
    <subcellularLocation>
        <location evidence="4">Membrane</location>
        <location evidence="4">Caveola</location>
    </subcellularLocation>
</comment>
<dbReference type="InterPro" id="IPR031905">
    <property type="entry name" value="Flotillin_C"/>
</dbReference>
<evidence type="ECO:0000259" key="5">
    <source>
        <dbReference type="SMART" id="SM00244"/>
    </source>
</evidence>
<dbReference type="SUPFAM" id="SSF117892">
    <property type="entry name" value="Band 7/SPFH domain"/>
    <property type="match status" value="1"/>
</dbReference>
<dbReference type="Pfam" id="PF01145">
    <property type="entry name" value="Band_7"/>
    <property type="match status" value="1"/>
</dbReference>
<evidence type="ECO:0000256" key="3">
    <source>
        <dbReference type="ARBA" id="ARBA00023136"/>
    </source>
</evidence>
<keyword evidence="3 4" id="KW-0472">Membrane</keyword>
<evidence type="ECO:0000256" key="4">
    <source>
        <dbReference type="RuleBase" id="RU366054"/>
    </source>
</evidence>
<dbReference type="InterPro" id="IPR027705">
    <property type="entry name" value="Flotillin_fam"/>
</dbReference>
<dbReference type="PANTHER" id="PTHR13806">
    <property type="entry name" value="FLOTILLIN-RELATED"/>
    <property type="match status" value="1"/>
</dbReference>
<dbReference type="CDD" id="cd03399">
    <property type="entry name" value="SPFH_flotillin"/>
    <property type="match status" value="1"/>
</dbReference>
<dbReference type="InterPro" id="IPR001107">
    <property type="entry name" value="Band_7"/>
</dbReference>
<accession>A0ABP0V9H3</accession>
<dbReference type="SMART" id="SM00244">
    <property type="entry name" value="PHB"/>
    <property type="match status" value="1"/>
</dbReference>
<evidence type="ECO:0000256" key="1">
    <source>
        <dbReference type="ARBA" id="ARBA00007161"/>
    </source>
</evidence>